<dbReference type="InterPro" id="IPR050423">
    <property type="entry name" value="UPF0337_stress_rsp"/>
</dbReference>
<feature type="domain" description="CsbD-like" evidence="2">
    <location>
        <begin position="4"/>
        <end position="56"/>
    </location>
</feature>
<dbReference type="Pfam" id="PF05532">
    <property type="entry name" value="CsbD"/>
    <property type="match status" value="1"/>
</dbReference>
<comment type="similarity">
    <text evidence="1">Belongs to the UPF0337 (CsbD) family.</text>
</comment>
<evidence type="ECO:0000256" key="1">
    <source>
        <dbReference type="ARBA" id="ARBA00009129"/>
    </source>
</evidence>
<dbReference type="PANTHER" id="PTHR34977">
    <property type="entry name" value="UPF0337 PROTEIN YJBJ"/>
    <property type="match status" value="1"/>
</dbReference>
<proteinExistence type="inferred from homology"/>
<accession>A0A934W197</accession>
<dbReference type="EMBL" id="JAEPRQ010000003">
    <property type="protein sequence ID" value="MBK4216584.1"/>
    <property type="molecule type" value="Genomic_DNA"/>
</dbReference>
<dbReference type="InterPro" id="IPR036629">
    <property type="entry name" value="YjbJ_sf"/>
</dbReference>
<dbReference type="RefSeq" id="WP_200686546.1">
    <property type="nucleotide sequence ID" value="NZ_JAEPRQ010000003.1"/>
</dbReference>
<comment type="caution">
    <text evidence="3">The sequence shown here is derived from an EMBL/GenBank/DDBJ whole genome shotgun (WGS) entry which is preliminary data.</text>
</comment>
<dbReference type="InterPro" id="IPR026042">
    <property type="entry name" value="YjbJ"/>
</dbReference>
<dbReference type="PIRSF" id="PIRSF039008">
    <property type="entry name" value="YjbJ"/>
    <property type="match status" value="1"/>
</dbReference>
<organism evidence="3 4">
    <name type="scientific">Paracoccus caeni</name>
    <dbReference type="NCBI Taxonomy" id="657651"/>
    <lineage>
        <taxon>Bacteria</taxon>
        <taxon>Pseudomonadati</taxon>
        <taxon>Pseudomonadota</taxon>
        <taxon>Alphaproteobacteria</taxon>
        <taxon>Rhodobacterales</taxon>
        <taxon>Paracoccaceae</taxon>
        <taxon>Paracoccus</taxon>
    </lineage>
</organism>
<dbReference type="InterPro" id="IPR008462">
    <property type="entry name" value="CsbD"/>
</dbReference>
<evidence type="ECO:0000313" key="3">
    <source>
        <dbReference type="EMBL" id="MBK4216584.1"/>
    </source>
</evidence>
<sequence length="66" mass="7791">MNWDVIQGKWKQVKGSVKEKWGELTDDELDQIDGNKDKLAGKLQEKYGWAKNDAEREIDDYFRDKS</sequence>
<dbReference type="Proteomes" id="UP000640485">
    <property type="component" value="Unassembled WGS sequence"/>
</dbReference>
<gene>
    <name evidence="3" type="ORF">JJJ17_11660</name>
</gene>
<evidence type="ECO:0000259" key="2">
    <source>
        <dbReference type="Pfam" id="PF05532"/>
    </source>
</evidence>
<dbReference type="Gene3D" id="1.10.1470.10">
    <property type="entry name" value="YjbJ"/>
    <property type="match status" value="1"/>
</dbReference>
<evidence type="ECO:0000313" key="4">
    <source>
        <dbReference type="Proteomes" id="UP000640485"/>
    </source>
</evidence>
<dbReference type="PANTHER" id="PTHR34977:SF1">
    <property type="entry name" value="UPF0337 PROTEIN YJBJ"/>
    <property type="match status" value="1"/>
</dbReference>
<keyword evidence="4" id="KW-1185">Reference proteome</keyword>
<dbReference type="SUPFAM" id="SSF69047">
    <property type="entry name" value="Hypothetical protein YjbJ"/>
    <property type="match status" value="1"/>
</dbReference>
<dbReference type="AlphaFoldDB" id="A0A934W197"/>
<protein>
    <submittedName>
        <fullName evidence="3">CsbD family protein</fullName>
    </submittedName>
</protein>
<reference evidence="3" key="1">
    <citation type="submission" date="2021-01" db="EMBL/GenBank/DDBJ databases">
        <title>Paracoccus amoyensis sp. nov., isolated from the surface seawater along the coast of Xiamen Island, China.</title>
        <authorList>
            <person name="Lyu L."/>
        </authorList>
    </citation>
    <scope>NUCLEOTIDE SEQUENCE</scope>
    <source>
        <strain evidence="3">MJ17</strain>
    </source>
</reference>
<name>A0A934W197_9RHOB</name>